<dbReference type="GO" id="GO:0006629">
    <property type="term" value="P:lipid metabolic process"/>
    <property type="evidence" value="ECO:0007669"/>
    <property type="project" value="InterPro"/>
</dbReference>
<keyword evidence="13" id="KW-1185">Reference proteome</keyword>
<keyword evidence="5" id="KW-0274">FAD</keyword>
<name>A0A2T0LPZ5_9PSEU</name>
<evidence type="ECO:0000259" key="11">
    <source>
        <dbReference type="PROSITE" id="PS51384"/>
    </source>
</evidence>
<proteinExistence type="predicted"/>
<dbReference type="Pfam" id="PF00175">
    <property type="entry name" value="NAD_binding_1"/>
    <property type="match status" value="1"/>
</dbReference>
<evidence type="ECO:0000256" key="5">
    <source>
        <dbReference type="ARBA" id="ARBA00022827"/>
    </source>
</evidence>
<dbReference type="InterPro" id="IPR001041">
    <property type="entry name" value="2Fe-2S_ferredoxin-type"/>
</dbReference>
<evidence type="ECO:0000259" key="10">
    <source>
        <dbReference type="PROSITE" id="PS51085"/>
    </source>
</evidence>
<evidence type="ECO:0000313" key="13">
    <source>
        <dbReference type="Proteomes" id="UP000238362"/>
    </source>
</evidence>
<dbReference type="Proteomes" id="UP000238362">
    <property type="component" value="Unassembled WGS sequence"/>
</dbReference>
<keyword evidence="6" id="KW-0560">Oxidoreductase</keyword>
<dbReference type="InterPro" id="IPR006058">
    <property type="entry name" value="2Fe2S_fd_BS"/>
</dbReference>
<keyword evidence="9" id="KW-0472">Membrane</keyword>
<dbReference type="GO" id="GO:0046872">
    <property type="term" value="F:metal ion binding"/>
    <property type="evidence" value="ECO:0007669"/>
    <property type="project" value="UniProtKB-KW"/>
</dbReference>
<dbReference type="InterPro" id="IPR039261">
    <property type="entry name" value="FNR_nucleotide-bd"/>
</dbReference>
<dbReference type="InterPro" id="IPR005804">
    <property type="entry name" value="FA_desaturase_dom"/>
</dbReference>
<keyword evidence="2" id="KW-0285">Flavoprotein</keyword>
<evidence type="ECO:0000256" key="7">
    <source>
        <dbReference type="ARBA" id="ARBA00023004"/>
    </source>
</evidence>
<evidence type="ECO:0000256" key="3">
    <source>
        <dbReference type="ARBA" id="ARBA00022714"/>
    </source>
</evidence>
<dbReference type="CDD" id="cd06214">
    <property type="entry name" value="PA_degradation_oxidoreductase_like"/>
    <property type="match status" value="1"/>
</dbReference>
<dbReference type="InterPro" id="IPR001433">
    <property type="entry name" value="OxRdtase_FAD/NAD-bd"/>
</dbReference>
<comment type="caution">
    <text evidence="12">The sequence shown here is derived from an EMBL/GenBank/DDBJ whole genome shotgun (WGS) entry which is preliminary data.</text>
</comment>
<feature type="domain" description="2Fe-2S ferredoxin-type" evidence="10">
    <location>
        <begin position="592"/>
        <end position="681"/>
    </location>
</feature>
<evidence type="ECO:0000256" key="9">
    <source>
        <dbReference type="SAM" id="Phobius"/>
    </source>
</evidence>
<dbReference type="InterPro" id="IPR036010">
    <property type="entry name" value="2Fe-2S_ferredoxin-like_sf"/>
</dbReference>
<evidence type="ECO:0000313" key="12">
    <source>
        <dbReference type="EMBL" id="PRX45426.1"/>
    </source>
</evidence>
<dbReference type="CDD" id="cd00207">
    <property type="entry name" value="fer2"/>
    <property type="match status" value="1"/>
</dbReference>
<dbReference type="InterPro" id="IPR017927">
    <property type="entry name" value="FAD-bd_FR_type"/>
</dbReference>
<dbReference type="InterPro" id="IPR050415">
    <property type="entry name" value="MRET"/>
</dbReference>
<sequence>MNPVTTEGPVLSEPEVAAVRRGVPDPGIALPRVAVPTVLLFAANLAVWTLATWLVLGGFGAEWLWLSIPLHTLVSFAMFTVLHESTHHAAGRLTWVNELLGRLSIPFVAAWGSFPMVRYVHIEHHRNTNEDIHTDPDAWTERGPAWQLPLRWLTVDAWYLRFYLPRTRTRPRAEVAEATVMLFTSIAVFATVIATGHLWELAVIYLIPQRIGLGILAWWFDWLPHHDLGVTARTDRFRATRVRVGWERLFTPVMLYQNYHLVHHIHPTIPFYRYIQAWRRTEEDYLDRAVPIATAWGRALSPGEYRAWRGITGSPGGEPPAAGRPRYHRLCVSEVRPLTADSVSITFVVPDDLRETFRFTPGQHVAVRALVDGRELRRTYSLCSAAGSGVLRIAVKRVPGGAFSDHVLRWLRSGDELDVLPPTGRFTVTPRPGTSRHLAAVAAGSGITPVISIVASTLLAEPGSRATLLYANRDRASTMFADELTMLARRFEGRLRIVHFHSRPDGGAEALTPPDVPRYERTVAGHLTPERLAELWPELAGADAWYLCGPERLADRIAGALTERGVPGGDVHRERFTGTAEPGAAVADVVPATVSVTLDGRTTELDVGAGESLLEGALRHRLDAPYSCTGGACGTCRATLLSGTVQMEQNYALGADEVSRGSILTCQSRATSAEVAIDYDR</sequence>
<protein>
    <submittedName>
        <fullName evidence="12">Ferredoxin-NADP reductase</fullName>
    </submittedName>
</protein>
<evidence type="ECO:0000256" key="6">
    <source>
        <dbReference type="ARBA" id="ARBA00023002"/>
    </source>
</evidence>
<comment type="cofactor">
    <cofactor evidence="1">
        <name>FAD</name>
        <dbReference type="ChEBI" id="CHEBI:57692"/>
    </cofactor>
</comment>
<dbReference type="PANTHER" id="PTHR47354:SF8">
    <property type="entry name" value="1,2-PHENYLACETYL-COA EPOXIDASE, SUBUNIT E"/>
    <property type="match status" value="1"/>
</dbReference>
<evidence type="ECO:0000256" key="2">
    <source>
        <dbReference type="ARBA" id="ARBA00022630"/>
    </source>
</evidence>
<keyword evidence="3" id="KW-0001">2Fe-2S</keyword>
<dbReference type="GO" id="GO:0051537">
    <property type="term" value="F:2 iron, 2 sulfur cluster binding"/>
    <property type="evidence" value="ECO:0007669"/>
    <property type="project" value="UniProtKB-KW"/>
</dbReference>
<dbReference type="SUPFAM" id="SSF54292">
    <property type="entry name" value="2Fe-2S ferredoxin-like"/>
    <property type="match status" value="1"/>
</dbReference>
<feature type="transmembrane region" description="Helical" evidence="9">
    <location>
        <begin position="63"/>
        <end position="83"/>
    </location>
</feature>
<keyword evidence="8" id="KW-0411">Iron-sulfur</keyword>
<dbReference type="Gene3D" id="3.10.20.30">
    <property type="match status" value="1"/>
</dbReference>
<dbReference type="InterPro" id="IPR017938">
    <property type="entry name" value="Riboflavin_synthase-like_b-brl"/>
</dbReference>
<keyword evidence="9" id="KW-0812">Transmembrane</keyword>
<dbReference type="Pfam" id="PF00487">
    <property type="entry name" value="FA_desaturase"/>
    <property type="match status" value="1"/>
</dbReference>
<keyword evidence="4" id="KW-0479">Metal-binding</keyword>
<keyword evidence="9" id="KW-1133">Transmembrane helix</keyword>
<dbReference type="InterPro" id="IPR012675">
    <property type="entry name" value="Beta-grasp_dom_sf"/>
</dbReference>
<dbReference type="Gene3D" id="2.40.30.10">
    <property type="entry name" value="Translation factors"/>
    <property type="match status" value="1"/>
</dbReference>
<feature type="transmembrane region" description="Helical" evidence="9">
    <location>
        <begin position="33"/>
        <end position="56"/>
    </location>
</feature>
<dbReference type="Pfam" id="PF00970">
    <property type="entry name" value="FAD_binding_6"/>
    <property type="match status" value="1"/>
</dbReference>
<feature type="transmembrane region" description="Helical" evidence="9">
    <location>
        <begin position="103"/>
        <end position="120"/>
    </location>
</feature>
<dbReference type="SUPFAM" id="SSF63380">
    <property type="entry name" value="Riboflavin synthase domain-like"/>
    <property type="match status" value="1"/>
</dbReference>
<dbReference type="PROSITE" id="PS51085">
    <property type="entry name" value="2FE2S_FER_2"/>
    <property type="match status" value="1"/>
</dbReference>
<dbReference type="Pfam" id="PF00111">
    <property type="entry name" value="Fer2"/>
    <property type="match status" value="1"/>
</dbReference>
<dbReference type="GO" id="GO:0016491">
    <property type="term" value="F:oxidoreductase activity"/>
    <property type="evidence" value="ECO:0007669"/>
    <property type="project" value="UniProtKB-KW"/>
</dbReference>
<organism evidence="12 13">
    <name type="scientific">Prauserella shujinwangii</name>
    <dbReference type="NCBI Taxonomy" id="1453103"/>
    <lineage>
        <taxon>Bacteria</taxon>
        <taxon>Bacillati</taxon>
        <taxon>Actinomycetota</taxon>
        <taxon>Actinomycetes</taxon>
        <taxon>Pseudonocardiales</taxon>
        <taxon>Pseudonocardiaceae</taxon>
        <taxon>Prauserella</taxon>
    </lineage>
</organism>
<reference evidence="12 13" key="1">
    <citation type="submission" date="2018-03" db="EMBL/GenBank/DDBJ databases">
        <title>Genomic Encyclopedia of Type Strains, Phase III (KMG-III): the genomes of soil and plant-associated and newly described type strains.</title>
        <authorList>
            <person name="Whitman W."/>
        </authorList>
    </citation>
    <scope>NUCLEOTIDE SEQUENCE [LARGE SCALE GENOMIC DNA]</scope>
    <source>
        <strain evidence="12 13">CGMCC 4.7125</strain>
    </source>
</reference>
<dbReference type="InterPro" id="IPR008333">
    <property type="entry name" value="Cbr1-like_FAD-bd_dom"/>
</dbReference>
<keyword evidence="7" id="KW-0408">Iron</keyword>
<feature type="domain" description="FAD-binding FR-type" evidence="11">
    <location>
        <begin position="325"/>
        <end position="429"/>
    </location>
</feature>
<evidence type="ECO:0000256" key="1">
    <source>
        <dbReference type="ARBA" id="ARBA00001974"/>
    </source>
</evidence>
<dbReference type="SUPFAM" id="SSF52343">
    <property type="entry name" value="Ferredoxin reductase-like, C-terminal NADP-linked domain"/>
    <property type="match status" value="1"/>
</dbReference>
<dbReference type="GO" id="GO:0050660">
    <property type="term" value="F:flavin adenine dinucleotide binding"/>
    <property type="evidence" value="ECO:0007669"/>
    <property type="project" value="TreeGrafter"/>
</dbReference>
<dbReference type="PANTHER" id="PTHR47354">
    <property type="entry name" value="NADH OXIDOREDUCTASE HCR"/>
    <property type="match status" value="1"/>
</dbReference>
<feature type="transmembrane region" description="Helical" evidence="9">
    <location>
        <begin position="175"/>
        <end position="199"/>
    </location>
</feature>
<dbReference type="PROSITE" id="PS51384">
    <property type="entry name" value="FAD_FR"/>
    <property type="match status" value="1"/>
</dbReference>
<dbReference type="AlphaFoldDB" id="A0A2T0LPZ5"/>
<gene>
    <name evidence="12" type="ORF">B0I33_10989</name>
</gene>
<evidence type="ECO:0000256" key="8">
    <source>
        <dbReference type="ARBA" id="ARBA00023014"/>
    </source>
</evidence>
<dbReference type="EMBL" id="PVNH01000009">
    <property type="protein sequence ID" value="PRX45426.1"/>
    <property type="molecule type" value="Genomic_DNA"/>
</dbReference>
<dbReference type="PROSITE" id="PS00197">
    <property type="entry name" value="2FE2S_FER_1"/>
    <property type="match status" value="1"/>
</dbReference>
<dbReference type="Gene3D" id="3.40.50.80">
    <property type="entry name" value="Nucleotide-binding domain of ferredoxin-NADP reductase (FNR) module"/>
    <property type="match status" value="1"/>
</dbReference>
<evidence type="ECO:0000256" key="4">
    <source>
        <dbReference type="ARBA" id="ARBA00022723"/>
    </source>
</evidence>
<accession>A0A2T0LPZ5</accession>